<name>A0ABU1DIC1_9HYPH</name>
<evidence type="ECO:0000256" key="1">
    <source>
        <dbReference type="SAM" id="MobiDB-lite"/>
    </source>
</evidence>
<proteinExistence type="predicted"/>
<accession>A0ABU1DIC1</accession>
<organism evidence="3 4">
    <name type="scientific">Chelatococcus sambhunathii</name>
    <dbReference type="NCBI Taxonomy" id="363953"/>
    <lineage>
        <taxon>Bacteria</taxon>
        <taxon>Pseudomonadati</taxon>
        <taxon>Pseudomonadota</taxon>
        <taxon>Alphaproteobacteria</taxon>
        <taxon>Hyphomicrobiales</taxon>
        <taxon>Chelatococcaceae</taxon>
        <taxon>Chelatococcus</taxon>
    </lineage>
</organism>
<keyword evidence="4" id="KW-1185">Reference proteome</keyword>
<dbReference type="EMBL" id="JADBEO010000033">
    <property type="protein sequence ID" value="MDR4307839.1"/>
    <property type="molecule type" value="Genomic_DNA"/>
</dbReference>
<dbReference type="Proteomes" id="UP001181622">
    <property type="component" value="Unassembled WGS sequence"/>
</dbReference>
<evidence type="ECO:0000313" key="4">
    <source>
        <dbReference type="Proteomes" id="UP001181622"/>
    </source>
</evidence>
<comment type="caution">
    <text evidence="3">The sequence shown here is derived from an EMBL/GenBank/DDBJ whole genome shotgun (WGS) entry which is preliminary data.</text>
</comment>
<evidence type="ECO:0000256" key="2">
    <source>
        <dbReference type="SAM" id="SignalP"/>
    </source>
</evidence>
<keyword evidence="2" id="KW-0732">Signal</keyword>
<feature type="chain" id="PRO_5046549913" evidence="2">
    <location>
        <begin position="27"/>
        <end position="295"/>
    </location>
</feature>
<evidence type="ECO:0000313" key="3">
    <source>
        <dbReference type="EMBL" id="MDR4307839.1"/>
    </source>
</evidence>
<feature type="signal peptide" evidence="2">
    <location>
        <begin position="1"/>
        <end position="26"/>
    </location>
</feature>
<reference evidence="3" key="1">
    <citation type="submission" date="2020-10" db="EMBL/GenBank/DDBJ databases">
        <authorList>
            <person name="Abbas A."/>
            <person name="Razzaq R."/>
            <person name="Waqas M."/>
            <person name="Abbas N."/>
            <person name="Nielsen T.K."/>
            <person name="Hansen L.H."/>
            <person name="Hussain S."/>
            <person name="Shahid M."/>
        </authorList>
    </citation>
    <scope>NUCLEOTIDE SEQUENCE</scope>
    <source>
        <strain evidence="3">S14</strain>
    </source>
</reference>
<feature type="compositionally biased region" description="Low complexity" evidence="1">
    <location>
        <begin position="53"/>
        <end position="64"/>
    </location>
</feature>
<sequence>MTIRPQPLRFSLAAAALLSSVSLAAAQGGAAGQGGLSPDTPVLAPTPPGPSSGPGAQTPAAQPGPKRPLPPRDTPRAPQPGASAGGEEGGPKTPLPPRDAPRAQQPGQKAAAQDPDWPCVQVKVPTMSYGQMWAGPPLEDAMKKWRDDPQVDDLVDILVARRTKMEDAKEAIAKLAKDAGDKADEKLTLLFAGVFDELNSQRSQIMAGIERYSQKQRSLAERIKSESLRIAEKPQDMASQNSPEALKEQEQLNWDTRIYEERSQSLTYVCETPVILEQRAFDLGREIQSHLKQTQ</sequence>
<protein>
    <submittedName>
        <fullName evidence="3">Uncharacterized protein</fullName>
    </submittedName>
</protein>
<dbReference type="RefSeq" id="WP_309393082.1">
    <property type="nucleotide sequence ID" value="NZ_JADBEO010000033.1"/>
</dbReference>
<gene>
    <name evidence="3" type="ORF">IHQ68_14540</name>
</gene>
<feature type="region of interest" description="Disordered" evidence="1">
    <location>
        <begin position="26"/>
        <end position="118"/>
    </location>
</feature>